<dbReference type="GeneID" id="26306494"/>
<dbReference type="OrthoDB" id="10596761at2759"/>
<sequence length="189" mass="20351">MAVALPIARIYGCWLGRQRVRPLLLLSAAAAASPPAKLPKLLNPNVQQHQPASFRPCPKGIFDCKTDRRTDHTSPDALRCSCACLPLLSGLIADDEARLFSPAGRSAASVGSARRITLAAADALVIDGVQRKGKDIIFIGWLYRYELCPSAFKSRSEPRFHVAGTRSTAAPSAALGFRNQNRLDCPASL</sequence>
<dbReference type="HOGENOM" id="CLU_1434268_0_0_1"/>
<keyword evidence="2" id="KW-1185">Reference proteome</keyword>
<dbReference type="Proteomes" id="UP000053758">
    <property type="component" value="Unassembled WGS sequence"/>
</dbReference>
<dbReference type="EMBL" id="DF830085">
    <property type="protein sequence ID" value="GAK67387.1"/>
    <property type="molecule type" value="Genomic_DNA"/>
</dbReference>
<accession>A0A081CL41</accession>
<protein>
    <submittedName>
        <fullName evidence="1">Uncharacterized protein</fullName>
    </submittedName>
</protein>
<proteinExistence type="predicted"/>
<organism evidence="1 2">
    <name type="scientific">Pseudozyma antarctica</name>
    <name type="common">Yeast</name>
    <name type="synonym">Candida antarctica</name>
    <dbReference type="NCBI Taxonomy" id="84753"/>
    <lineage>
        <taxon>Eukaryota</taxon>
        <taxon>Fungi</taxon>
        <taxon>Dikarya</taxon>
        <taxon>Basidiomycota</taxon>
        <taxon>Ustilaginomycotina</taxon>
        <taxon>Ustilaginomycetes</taxon>
        <taxon>Ustilaginales</taxon>
        <taxon>Ustilaginaceae</taxon>
        <taxon>Moesziomyces</taxon>
    </lineage>
</organism>
<gene>
    <name evidence="1" type="ORF">PAN0_018d5614</name>
</gene>
<evidence type="ECO:0000313" key="2">
    <source>
        <dbReference type="Proteomes" id="UP000053758"/>
    </source>
</evidence>
<reference evidence="2" key="1">
    <citation type="journal article" date="2014" name="Genome Announc.">
        <title>Draft Genome Sequence of the Yeast Pseudozyma antarctica Type Strain JCM10317, a Producer of the Glycolipid Biosurfactants, Mannosylerythritol Lipids.</title>
        <authorList>
            <person name="Saika A."/>
            <person name="Koike H."/>
            <person name="Hori T."/>
            <person name="Fukuoka T."/>
            <person name="Sato S."/>
            <person name="Habe H."/>
            <person name="Kitamoto D."/>
            <person name="Morita T."/>
        </authorList>
    </citation>
    <scope>NUCLEOTIDE SEQUENCE [LARGE SCALE GENOMIC DNA]</scope>
    <source>
        <strain evidence="2">JCM 10317</strain>
    </source>
</reference>
<evidence type="ECO:0000313" key="1">
    <source>
        <dbReference type="EMBL" id="GAK67387.1"/>
    </source>
</evidence>
<dbReference type="RefSeq" id="XP_014654329.1">
    <property type="nucleotide sequence ID" value="XM_014798843.1"/>
</dbReference>
<name>A0A081CL41_PSEA2</name>
<dbReference type="AlphaFoldDB" id="A0A081CL41"/>